<evidence type="ECO:0000256" key="1">
    <source>
        <dbReference type="ARBA" id="ARBA00001946"/>
    </source>
</evidence>
<dbReference type="PROSITE" id="PS00887">
    <property type="entry name" value="ILVD_EDD_2"/>
    <property type="match status" value="1"/>
</dbReference>
<reference evidence="18 19" key="1">
    <citation type="submission" date="2019-02" db="EMBL/GenBank/DDBJ databases">
        <title>Deep-cultivation of Planctomycetes and their phenomic and genomic characterization uncovers novel biology.</title>
        <authorList>
            <person name="Wiegand S."/>
            <person name="Jogler M."/>
            <person name="Boedeker C."/>
            <person name="Pinto D."/>
            <person name="Vollmers J."/>
            <person name="Rivas-Marin E."/>
            <person name="Kohn T."/>
            <person name="Peeters S.H."/>
            <person name="Heuer A."/>
            <person name="Rast P."/>
            <person name="Oberbeckmann S."/>
            <person name="Bunk B."/>
            <person name="Jeske O."/>
            <person name="Meyerdierks A."/>
            <person name="Storesund J.E."/>
            <person name="Kallscheuer N."/>
            <person name="Luecker S."/>
            <person name="Lage O.M."/>
            <person name="Pohl T."/>
            <person name="Merkel B.J."/>
            <person name="Hornburger P."/>
            <person name="Mueller R.-W."/>
            <person name="Bruemmer F."/>
            <person name="Labrenz M."/>
            <person name="Spormann A.M."/>
            <person name="Op den Camp H."/>
            <person name="Overmann J."/>
            <person name="Amann R."/>
            <person name="Jetten M.S.M."/>
            <person name="Mascher T."/>
            <person name="Medema M.H."/>
            <person name="Devos D.P."/>
            <person name="Kaster A.-K."/>
            <person name="Ovreas L."/>
            <person name="Rohde M."/>
            <person name="Galperin M.Y."/>
            <person name="Jogler C."/>
        </authorList>
    </citation>
    <scope>NUCLEOTIDE SEQUENCE [LARGE SCALE GENOMIC DNA]</scope>
    <source>
        <strain evidence="18 19">ElP</strain>
    </source>
</reference>
<name>A0A518H8D3_9BACT</name>
<keyword evidence="9 15" id="KW-0456">Lyase</keyword>
<accession>A0A518H8D3</accession>
<organism evidence="18 19">
    <name type="scientific">Tautonia plasticadhaerens</name>
    <dbReference type="NCBI Taxonomy" id="2527974"/>
    <lineage>
        <taxon>Bacteria</taxon>
        <taxon>Pseudomonadati</taxon>
        <taxon>Planctomycetota</taxon>
        <taxon>Planctomycetia</taxon>
        <taxon>Isosphaerales</taxon>
        <taxon>Isosphaeraceae</taxon>
        <taxon>Tautonia</taxon>
    </lineage>
</organism>
<evidence type="ECO:0000256" key="3">
    <source>
        <dbReference type="ARBA" id="ARBA00022605"/>
    </source>
</evidence>
<dbReference type="InterPro" id="IPR020558">
    <property type="entry name" value="DiOHA_6PGluconate_deHydtase_CS"/>
</dbReference>
<dbReference type="InterPro" id="IPR056740">
    <property type="entry name" value="ILV_EDD_C"/>
</dbReference>
<dbReference type="NCBIfam" id="TIGR00110">
    <property type="entry name" value="ilvD"/>
    <property type="match status" value="1"/>
</dbReference>
<evidence type="ECO:0000313" key="18">
    <source>
        <dbReference type="EMBL" id="QDV37016.1"/>
    </source>
</evidence>
<dbReference type="GO" id="GO:0009099">
    <property type="term" value="P:L-valine biosynthetic process"/>
    <property type="evidence" value="ECO:0007669"/>
    <property type="project" value="UniProtKB-UniRule"/>
</dbReference>
<keyword evidence="4 15" id="KW-0001">2Fe-2S</keyword>
<comment type="pathway">
    <text evidence="13 15">Amino-acid biosynthesis; L-isoleucine biosynthesis; L-isoleucine from 2-oxobutanoate: step 3/4.</text>
</comment>
<keyword evidence="10 15" id="KW-0100">Branched-chain amino acid biosynthesis</keyword>
<comment type="subunit">
    <text evidence="15">Homodimer.</text>
</comment>
<feature type="binding site" evidence="15">
    <location>
        <position position="52"/>
    </location>
    <ligand>
        <name>[2Fe-2S] cluster</name>
        <dbReference type="ChEBI" id="CHEBI:190135"/>
    </ligand>
</feature>
<evidence type="ECO:0000256" key="13">
    <source>
        <dbReference type="ARBA" id="ARBA00029437"/>
    </source>
</evidence>
<dbReference type="FunFam" id="3.50.30.80:FF:000001">
    <property type="entry name" value="Dihydroxy-acid dehydratase"/>
    <property type="match status" value="1"/>
</dbReference>
<dbReference type="InterPro" id="IPR004404">
    <property type="entry name" value="DihydroxyA_deHydtase"/>
</dbReference>
<dbReference type="HAMAP" id="MF_00012">
    <property type="entry name" value="IlvD"/>
    <property type="match status" value="1"/>
</dbReference>
<feature type="binding site" evidence="15">
    <location>
        <position position="447"/>
    </location>
    <ligand>
        <name>Mg(2+)</name>
        <dbReference type="ChEBI" id="CHEBI:18420"/>
    </ligand>
</feature>
<evidence type="ECO:0000256" key="4">
    <source>
        <dbReference type="ARBA" id="ARBA00022714"/>
    </source>
</evidence>
<feature type="modified residue" description="N6-carboxylysine" evidence="15">
    <location>
        <position position="127"/>
    </location>
</feature>
<evidence type="ECO:0000256" key="6">
    <source>
        <dbReference type="ARBA" id="ARBA00022842"/>
    </source>
</evidence>
<evidence type="ECO:0000256" key="2">
    <source>
        <dbReference type="ARBA" id="ARBA00006486"/>
    </source>
</evidence>
<comment type="function">
    <text evidence="15">Functions in the biosynthesis of branched-chain amino acids. Catalyzes the dehydration of (2R,3R)-2,3-dihydroxy-3-methylpentanoate (2,3-dihydroxy-3-methylvalerate) into 2-oxo-3-methylpentanoate (2-oxo-3-methylvalerate) and of (2R)-2,3-dihydroxy-3-methylbutanoate (2,3-dihydroxyisovalerate) into 2-oxo-3-methylbutanoate (2-oxoisovalerate), the penultimate precursor to L-isoleucine and L-valine, respectively.</text>
</comment>
<keyword evidence="6 15" id="KW-0460">Magnesium</keyword>
<dbReference type="InterPro" id="IPR050165">
    <property type="entry name" value="DHAD_IlvD/Edd"/>
</dbReference>
<comment type="cofactor">
    <cofactor evidence="15">
        <name>[2Fe-2S] cluster</name>
        <dbReference type="ChEBI" id="CHEBI:190135"/>
    </cofactor>
    <text evidence="15">Binds 1 [2Fe-2S] cluster per subunit. This cluster acts as a Lewis acid cofactor.</text>
</comment>
<comment type="catalytic activity">
    <reaction evidence="15">
        <text>(2R,3R)-2,3-dihydroxy-3-methylpentanoate = (S)-3-methyl-2-oxopentanoate + H2O</text>
        <dbReference type="Rhea" id="RHEA:27694"/>
        <dbReference type="ChEBI" id="CHEBI:15377"/>
        <dbReference type="ChEBI" id="CHEBI:35146"/>
        <dbReference type="ChEBI" id="CHEBI:49258"/>
        <dbReference type="EC" id="4.2.1.9"/>
    </reaction>
</comment>
<dbReference type="GO" id="GO:0051537">
    <property type="term" value="F:2 iron, 2 sulfur cluster binding"/>
    <property type="evidence" value="ECO:0007669"/>
    <property type="project" value="UniProtKB-UniRule"/>
</dbReference>
<evidence type="ECO:0000256" key="7">
    <source>
        <dbReference type="ARBA" id="ARBA00023004"/>
    </source>
</evidence>
<comment type="similarity">
    <text evidence="2 15">Belongs to the IlvD/Edd family.</text>
</comment>
<protein>
    <recommendedName>
        <fullName evidence="14 15">Dihydroxy-acid dehydratase</fullName>
        <shortName evidence="15">DAD</shortName>
        <ecNumber evidence="14 15">4.2.1.9</ecNumber>
    </recommendedName>
</protein>
<evidence type="ECO:0000256" key="12">
    <source>
        <dbReference type="ARBA" id="ARBA00029436"/>
    </source>
</evidence>
<evidence type="ECO:0000256" key="14">
    <source>
        <dbReference type="ARBA" id="ARBA00029490"/>
    </source>
</evidence>
<dbReference type="PROSITE" id="PS00886">
    <property type="entry name" value="ILVD_EDD_1"/>
    <property type="match status" value="1"/>
</dbReference>
<dbReference type="SUPFAM" id="SSF52016">
    <property type="entry name" value="LeuD/IlvD-like"/>
    <property type="match status" value="1"/>
</dbReference>
<feature type="domain" description="Dihydroxy-acid/6-phosphogluconate dehydratase N-terminal" evidence="16">
    <location>
        <begin position="37"/>
        <end position="353"/>
    </location>
</feature>
<dbReference type="Pfam" id="PF24877">
    <property type="entry name" value="ILV_EDD_C"/>
    <property type="match status" value="1"/>
</dbReference>
<dbReference type="Gene3D" id="3.50.30.80">
    <property type="entry name" value="IlvD/EDD C-terminal domain-like"/>
    <property type="match status" value="1"/>
</dbReference>
<keyword evidence="3 15" id="KW-0028">Amino-acid biosynthesis</keyword>
<dbReference type="Pfam" id="PF00920">
    <property type="entry name" value="ILVD_EDD_N"/>
    <property type="match status" value="1"/>
</dbReference>
<evidence type="ECO:0000259" key="16">
    <source>
        <dbReference type="Pfam" id="PF00920"/>
    </source>
</evidence>
<evidence type="ECO:0000256" key="15">
    <source>
        <dbReference type="HAMAP-Rule" id="MF_00012"/>
    </source>
</evidence>
<dbReference type="AlphaFoldDB" id="A0A518H8D3"/>
<proteinExistence type="inferred from homology"/>
<evidence type="ECO:0000256" key="5">
    <source>
        <dbReference type="ARBA" id="ARBA00022723"/>
    </source>
</evidence>
<dbReference type="EC" id="4.2.1.9" evidence="14 15"/>
<sequence length="565" mass="59059">MEFDPRHRSRLLLDGPGRAAARSYLKAVGYSEEDLQKPIVGIANTWTETMTCNFHLRDLAEDVKRGIREAGATPMEFNTVAISDGITMGTEGMKTSLVSREVIADSIELMGRGHYFDAVLCLAACDKTMPGCAMGLLRLDVPGMVVYGGSIAPGRYKGKDVTIQDVFEAIGAHSRGRMTDEELKELEGAACPGAGACGGQFTANTMALAFEFLGLSPIGTASPPAMDPRKKEVAYRAGKLVVEQLRRGLKPKTILTRLAFENAIAGVAATGGSTNAVLHLLAIAGEVGVPLSIDDFDTVSARTPTLADLKPGGRFVAADLDRAGGVPLVAKRLIEAGRLDGSQLTPSGRSIADESAVAVEEPGQEVVRPLDRPLKLTGGLVILRGNIAPEGCVIKVAGSERNSHRGPARVFESEEQAMAAVLSDQIQPDDVVVIRYEGPAGGPGMREMLGVTAAIVGAGLGETVALMTDGRFSGATRGLMAGHVAPEAARGGPIAALKDGDVITFDIPGRRLDVDLSDEEIAARLAGWAAPKPRYEAGVMAKYAALVSSASEGAVTRVPVPTPGS</sequence>
<keyword evidence="7 15" id="KW-0408">Iron</keyword>
<evidence type="ECO:0000256" key="9">
    <source>
        <dbReference type="ARBA" id="ARBA00023239"/>
    </source>
</evidence>
<dbReference type="GO" id="GO:0009097">
    <property type="term" value="P:isoleucine biosynthetic process"/>
    <property type="evidence" value="ECO:0007669"/>
    <property type="project" value="UniProtKB-UniRule"/>
</dbReference>
<dbReference type="EMBL" id="CP036426">
    <property type="protein sequence ID" value="QDV37016.1"/>
    <property type="molecule type" value="Genomic_DNA"/>
</dbReference>
<dbReference type="PANTHER" id="PTHR21000:SF5">
    <property type="entry name" value="DIHYDROXY-ACID DEHYDRATASE, MITOCHONDRIAL"/>
    <property type="match status" value="1"/>
</dbReference>
<keyword evidence="5 15" id="KW-0479">Metal-binding</keyword>
<comment type="catalytic activity">
    <reaction evidence="11">
        <text>(2R)-2,3-dihydroxy-3-methylbutanoate = 3-methyl-2-oxobutanoate + H2O</text>
        <dbReference type="Rhea" id="RHEA:24809"/>
        <dbReference type="ChEBI" id="CHEBI:11851"/>
        <dbReference type="ChEBI" id="CHEBI:15377"/>
        <dbReference type="ChEBI" id="CHEBI:49072"/>
        <dbReference type="EC" id="4.2.1.9"/>
    </reaction>
    <physiologicalReaction direction="left-to-right" evidence="11">
        <dbReference type="Rhea" id="RHEA:24810"/>
    </physiologicalReaction>
</comment>
<dbReference type="SUPFAM" id="SSF143975">
    <property type="entry name" value="IlvD/EDD N-terminal domain-like"/>
    <property type="match status" value="1"/>
</dbReference>
<gene>
    <name evidence="18" type="primary">ilvD_1</name>
    <name evidence="15" type="synonym">ilvD</name>
    <name evidence="18" type="ORF">ElP_49490</name>
</gene>
<keyword evidence="8 15" id="KW-0411">Iron-sulfur</keyword>
<evidence type="ECO:0000256" key="8">
    <source>
        <dbReference type="ARBA" id="ARBA00023014"/>
    </source>
</evidence>
<dbReference type="GO" id="GO:0004160">
    <property type="term" value="F:dihydroxy-acid dehydratase activity"/>
    <property type="evidence" value="ECO:0007669"/>
    <property type="project" value="UniProtKB-UniRule"/>
</dbReference>
<evidence type="ECO:0000256" key="10">
    <source>
        <dbReference type="ARBA" id="ARBA00023304"/>
    </source>
</evidence>
<dbReference type="RefSeq" id="WP_145274203.1">
    <property type="nucleotide sequence ID" value="NZ_CP036426.1"/>
</dbReference>
<dbReference type="UniPathway" id="UPA00047">
    <property type="reaction ID" value="UER00057"/>
</dbReference>
<feature type="domain" description="Dihydroxy-acid/6-phosphogluconate dehydratase C-terminal" evidence="17">
    <location>
        <begin position="365"/>
        <end position="554"/>
    </location>
</feature>
<comment type="pathway">
    <text evidence="12 15">Amino-acid biosynthesis; L-valine biosynthesis; L-valine from pyruvate: step 3/4.</text>
</comment>
<comment type="caution">
    <text evidence="15">Lacks conserved residue(s) required for the propagation of feature annotation.</text>
</comment>
<evidence type="ECO:0000313" key="19">
    <source>
        <dbReference type="Proteomes" id="UP000317835"/>
    </source>
</evidence>
<dbReference type="PANTHER" id="PTHR21000">
    <property type="entry name" value="DIHYDROXY-ACID DEHYDRATASE DAD"/>
    <property type="match status" value="1"/>
</dbReference>
<feature type="active site" description="Proton acceptor" evidence="15">
    <location>
        <position position="473"/>
    </location>
</feature>
<feature type="binding site" description="via carbamate group" evidence="15">
    <location>
        <position position="127"/>
    </location>
    <ligand>
        <name>Mg(2+)</name>
        <dbReference type="ChEBI" id="CHEBI:18420"/>
    </ligand>
</feature>
<evidence type="ECO:0000256" key="11">
    <source>
        <dbReference type="ARBA" id="ARBA00029304"/>
    </source>
</evidence>
<dbReference type="InterPro" id="IPR000581">
    <property type="entry name" value="ILV_EDD_N"/>
</dbReference>
<dbReference type="Proteomes" id="UP000317835">
    <property type="component" value="Chromosome"/>
</dbReference>
<feature type="binding site" evidence="15">
    <location>
        <position position="84"/>
    </location>
    <ligand>
        <name>Mg(2+)</name>
        <dbReference type="ChEBI" id="CHEBI:18420"/>
    </ligand>
</feature>
<dbReference type="GO" id="GO:0000287">
    <property type="term" value="F:magnesium ion binding"/>
    <property type="evidence" value="ECO:0007669"/>
    <property type="project" value="UniProtKB-UniRule"/>
</dbReference>
<feature type="binding site" evidence="15">
    <location>
        <position position="126"/>
    </location>
    <ligand>
        <name>Mg(2+)</name>
        <dbReference type="ChEBI" id="CHEBI:18420"/>
    </ligand>
</feature>
<keyword evidence="19" id="KW-1185">Reference proteome</keyword>
<comment type="cofactor">
    <cofactor evidence="1 15">
        <name>Mg(2+)</name>
        <dbReference type="ChEBI" id="CHEBI:18420"/>
    </cofactor>
</comment>
<dbReference type="UniPathway" id="UPA00049">
    <property type="reaction ID" value="UER00061"/>
</dbReference>
<dbReference type="InterPro" id="IPR042096">
    <property type="entry name" value="Dihydro-acid_dehy_C"/>
</dbReference>
<dbReference type="KEGG" id="tpla:ElP_49490"/>
<dbReference type="OrthoDB" id="9807077at2"/>
<dbReference type="NCBIfam" id="NF002068">
    <property type="entry name" value="PRK00911.1"/>
    <property type="match status" value="1"/>
</dbReference>
<dbReference type="InterPro" id="IPR037237">
    <property type="entry name" value="IlvD/EDD_N"/>
</dbReference>
<evidence type="ECO:0000259" key="17">
    <source>
        <dbReference type="Pfam" id="PF24877"/>
    </source>
</evidence>